<keyword evidence="1" id="KW-0812">Transmembrane</keyword>
<organism evidence="2">
    <name type="scientific">Rhizophora mucronata</name>
    <name type="common">Asiatic mangrove</name>
    <dbReference type="NCBI Taxonomy" id="61149"/>
    <lineage>
        <taxon>Eukaryota</taxon>
        <taxon>Viridiplantae</taxon>
        <taxon>Streptophyta</taxon>
        <taxon>Embryophyta</taxon>
        <taxon>Tracheophyta</taxon>
        <taxon>Spermatophyta</taxon>
        <taxon>Magnoliopsida</taxon>
        <taxon>eudicotyledons</taxon>
        <taxon>Gunneridae</taxon>
        <taxon>Pentapetalae</taxon>
        <taxon>rosids</taxon>
        <taxon>fabids</taxon>
        <taxon>Malpighiales</taxon>
        <taxon>Rhizophoraceae</taxon>
        <taxon>Rhizophora</taxon>
    </lineage>
</organism>
<keyword evidence="1" id="KW-0472">Membrane</keyword>
<evidence type="ECO:0000313" key="2">
    <source>
        <dbReference type="EMBL" id="MBX66257.1"/>
    </source>
</evidence>
<proteinExistence type="predicted"/>
<dbReference type="EMBL" id="GGEC01085773">
    <property type="protein sequence ID" value="MBX66257.1"/>
    <property type="molecule type" value="Transcribed_RNA"/>
</dbReference>
<protein>
    <submittedName>
        <fullName evidence="2">Uncharacterized protein</fullName>
    </submittedName>
</protein>
<accession>A0A2P2QH75</accession>
<evidence type="ECO:0000256" key="1">
    <source>
        <dbReference type="SAM" id="Phobius"/>
    </source>
</evidence>
<feature type="transmembrane region" description="Helical" evidence="1">
    <location>
        <begin position="21"/>
        <end position="42"/>
    </location>
</feature>
<name>A0A2P2QH75_RHIMU</name>
<keyword evidence="1" id="KW-1133">Transmembrane helix</keyword>
<dbReference type="AlphaFoldDB" id="A0A2P2QH75"/>
<reference evidence="2" key="1">
    <citation type="submission" date="2018-02" db="EMBL/GenBank/DDBJ databases">
        <title>Rhizophora mucronata_Transcriptome.</title>
        <authorList>
            <person name="Meera S.P."/>
            <person name="Sreeshan A."/>
            <person name="Augustine A."/>
        </authorList>
    </citation>
    <scope>NUCLEOTIDE SEQUENCE</scope>
    <source>
        <tissue evidence="2">Leaf</tissue>
    </source>
</reference>
<sequence>MILRQFMPTFLCHHGFPFHRTLIISLYVAACLETFCVLYISAN</sequence>